<protein>
    <submittedName>
        <fullName evidence="2">SIMPL domain-containing protein</fullName>
    </submittedName>
</protein>
<dbReference type="Gene3D" id="3.30.70.2970">
    <property type="entry name" value="Protein of unknown function (DUF541), domain 2"/>
    <property type="match status" value="1"/>
</dbReference>
<dbReference type="InterPro" id="IPR052022">
    <property type="entry name" value="26kDa_periplasmic_antigen"/>
</dbReference>
<sequence length="243" mass="27044">MENKNTYYLTATILGASFIIAVLIFSLTWKATKNADQTIVVTGSAKKFIKSDLGIQRGTLQATSTERKTAYQIVQQQMPVVLQFLKEKGFTTDQIEVFAINGYPVYEINSSGVQTSKILYYTYNQRFEVRSNDVLKIKDLSVTLSSLVEKGLDISTDMPEYFFTKLDDLKISIQAEAAKNAMERAEKIAESTGRNLGPLRSAKMGVLQITPKNSNVISDYGMNDVTSIEKEITAVVSASFEIK</sequence>
<dbReference type="Pfam" id="PF04402">
    <property type="entry name" value="SIMPL"/>
    <property type="match status" value="1"/>
</dbReference>
<comment type="caution">
    <text evidence="2">The sequence shown here is derived from an EMBL/GenBank/DDBJ whole genome shotgun (WGS) entry which is preliminary data.</text>
</comment>
<organism evidence="2 3">
    <name type="scientific">Stygiobacter electus</name>
    <dbReference type="NCBI Taxonomy" id="3032292"/>
    <lineage>
        <taxon>Bacteria</taxon>
        <taxon>Pseudomonadati</taxon>
        <taxon>Ignavibacteriota</taxon>
        <taxon>Ignavibacteria</taxon>
        <taxon>Ignavibacteriales</taxon>
        <taxon>Melioribacteraceae</taxon>
        <taxon>Stygiobacter</taxon>
    </lineage>
</organism>
<dbReference type="PANTHER" id="PTHR34387:SF2">
    <property type="entry name" value="SLR1258 PROTEIN"/>
    <property type="match status" value="1"/>
</dbReference>
<dbReference type="PANTHER" id="PTHR34387">
    <property type="entry name" value="SLR1258 PROTEIN"/>
    <property type="match status" value="1"/>
</dbReference>
<evidence type="ECO:0000256" key="1">
    <source>
        <dbReference type="SAM" id="Phobius"/>
    </source>
</evidence>
<dbReference type="AlphaFoldDB" id="A0AAE3TBH9"/>
<dbReference type="RefSeq" id="WP_321534581.1">
    <property type="nucleotide sequence ID" value="NZ_JARGDL010000001.1"/>
</dbReference>
<keyword evidence="3" id="KW-1185">Reference proteome</keyword>
<evidence type="ECO:0000313" key="2">
    <source>
        <dbReference type="EMBL" id="MDF1610815.1"/>
    </source>
</evidence>
<accession>A0AAE3TBH9</accession>
<keyword evidence="1" id="KW-0472">Membrane</keyword>
<dbReference type="Proteomes" id="UP001221302">
    <property type="component" value="Unassembled WGS sequence"/>
</dbReference>
<dbReference type="GO" id="GO:0006974">
    <property type="term" value="P:DNA damage response"/>
    <property type="evidence" value="ECO:0007669"/>
    <property type="project" value="TreeGrafter"/>
</dbReference>
<name>A0AAE3TBH9_9BACT</name>
<gene>
    <name evidence="2" type="ORF">P0M35_01510</name>
</gene>
<keyword evidence="1" id="KW-1133">Transmembrane helix</keyword>
<dbReference type="EMBL" id="JARGDL010000001">
    <property type="protein sequence ID" value="MDF1610815.1"/>
    <property type="molecule type" value="Genomic_DNA"/>
</dbReference>
<dbReference type="InterPro" id="IPR007497">
    <property type="entry name" value="SIMPL/DUF541"/>
</dbReference>
<feature type="transmembrane region" description="Helical" evidence="1">
    <location>
        <begin position="6"/>
        <end position="29"/>
    </location>
</feature>
<reference evidence="2" key="1">
    <citation type="submission" date="2023-03" db="EMBL/GenBank/DDBJ databases">
        <title>Stygiobacter electus gen. nov., sp. nov., facultatively anaerobic thermotolerant bacterium of the class Ignavibacteria from a well of Yessentuki mineral water deposit.</title>
        <authorList>
            <person name="Podosokorskaya O.A."/>
            <person name="Elcheninov A.G."/>
            <person name="Petrova N.F."/>
            <person name="Zavarzina D.G."/>
            <person name="Kublanov I.V."/>
            <person name="Merkel A.Y."/>
        </authorList>
    </citation>
    <scope>NUCLEOTIDE SEQUENCE</scope>
    <source>
        <strain evidence="2">09-Me</strain>
    </source>
</reference>
<dbReference type="Gene3D" id="3.30.110.170">
    <property type="entry name" value="Protein of unknown function (DUF541), domain 1"/>
    <property type="match status" value="1"/>
</dbReference>
<keyword evidence="1" id="KW-0812">Transmembrane</keyword>
<evidence type="ECO:0000313" key="3">
    <source>
        <dbReference type="Proteomes" id="UP001221302"/>
    </source>
</evidence>
<proteinExistence type="predicted"/>